<name>A0AAV3XUL2_9GAST</name>
<evidence type="ECO:0000313" key="1">
    <source>
        <dbReference type="EMBL" id="GFN78725.1"/>
    </source>
</evidence>
<gene>
    <name evidence="1" type="ORF">PoB_000523100</name>
</gene>
<proteinExistence type="predicted"/>
<evidence type="ECO:0000313" key="2">
    <source>
        <dbReference type="Proteomes" id="UP000735302"/>
    </source>
</evidence>
<dbReference type="AlphaFoldDB" id="A0AAV3XUL2"/>
<sequence length="139" mass="15506">MWYPDLICKIVDTATTQMVACHISASDKAKAMARLIAFFFVRAQDRLDKTSASLYSLSGFCFRRSSLNLSRPIVATECMHQCVQDLQTFSVHEHLDTFLDIHRGISFGVPLTTVQGGHNHLNVHAWSNSAEVETFSEAG</sequence>
<dbReference type="Proteomes" id="UP000735302">
    <property type="component" value="Unassembled WGS sequence"/>
</dbReference>
<accession>A0AAV3XUL2</accession>
<organism evidence="1 2">
    <name type="scientific">Plakobranchus ocellatus</name>
    <dbReference type="NCBI Taxonomy" id="259542"/>
    <lineage>
        <taxon>Eukaryota</taxon>
        <taxon>Metazoa</taxon>
        <taxon>Spiralia</taxon>
        <taxon>Lophotrochozoa</taxon>
        <taxon>Mollusca</taxon>
        <taxon>Gastropoda</taxon>
        <taxon>Heterobranchia</taxon>
        <taxon>Euthyneura</taxon>
        <taxon>Panpulmonata</taxon>
        <taxon>Sacoglossa</taxon>
        <taxon>Placobranchoidea</taxon>
        <taxon>Plakobranchidae</taxon>
        <taxon>Plakobranchus</taxon>
    </lineage>
</organism>
<reference evidence="1 2" key="1">
    <citation type="journal article" date="2021" name="Elife">
        <title>Chloroplast acquisition without the gene transfer in kleptoplastic sea slugs, Plakobranchus ocellatus.</title>
        <authorList>
            <person name="Maeda T."/>
            <person name="Takahashi S."/>
            <person name="Yoshida T."/>
            <person name="Shimamura S."/>
            <person name="Takaki Y."/>
            <person name="Nagai Y."/>
            <person name="Toyoda A."/>
            <person name="Suzuki Y."/>
            <person name="Arimoto A."/>
            <person name="Ishii H."/>
            <person name="Satoh N."/>
            <person name="Nishiyama T."/>
            <person name="Hasebe M."/>
            <person name="Maruyama T."/>
            <person name="Minagawa J."/>
            <person name="Obokata J."/>
            <person name="Shigenobu S."/>
        </authorList>
    </citation>
    <scope>NUCLEOTIDE SEQUENCE [LARGE SCALE GENOMIC DNA]</scope>
</reference>
<dbReference type="EMBL" id="BLXT01000597">
    <property type="protein sequence ID" value="GFN78725.1"/>
    <property type="molecule type" value="Genomic_DNA"/>
</dbReference>
<protein>
    <submittedName>
        <fullName evidence="1">Uncharacterized protein</fullName>
    </submittedName>
</protein>
<comment type="caution">
    <text evidence="1">The sequence shown here is derived from an EMBL/GenBank/DDBJ whole genome shotgun (WGS) entry which is preliminary data.</text>
</comment>
<keyword evidence="2" id="KW-1185">Reference proteome</keyword>